<reference evidence="1" key="1">
    <citation type="submission" date="2021-06" db="EMBL/GenBank/DDBJ databases">
        <authorList>
            <person name="Hodson N. C."/>
            <person name="Mongue J. A."/>
            <person name="Jaron S. K."/>
        </authorList>
    </citation>
    <scope>NUCLEOTIDE SEQUENCE</scope>
</reference>
<protein>
    <submittedName>
        <fullName evidence="1">Uncharacterized protein</fullName>
    </submittedName>
</protein>
<keyword evidence="2" id="KW-1185">Reference proteome</keyword>
<name>A0A8J2P2R2_9HEXA</name>
<dbReference type="Proteomes" id="UP000708208">
    <property type="component" value="Unassembled WGS sequence"/>
</dbReference>
<evidence type="ECO:0000313" key="2">
    <source>
        <dbReference type="Proteomes" id="UP000708208"/>
    </source>
</evidence>
<sequence>MIQYQLAATIEKRIVRLIFGEGVVKIHRIEQQLEVEPLHYSGFIHCENSESVRWWYWSRITPTCIIQPQRVNPG</sequence>
<dbReference type="AlphaFoldDB" id="A0A8J2P2R2"/>
<accession>A0A8J2P2R2</accession>
<evidence type="ECO:0000313" key="1">
    <source>
        <dbReference type="EMBL" id="CAG7721819.1"/>
    </source>
</evidence>
<dbReference type="EMBL" id="CAJVCH010083146">
    <property type="protein sequence ID" value="CAG7721819.1"/>
    <property type="molecule type" value="Genomic_DNA"/>
</dbReference>
<comment type="caution">
    <text evidence="1">The sequence shown here is derived from an EMBL/GenBank/DDBJ whole genome shotgun (WGS) entry which is preliminary data.</text>
</comment>
<organism evidence="1 2">
    <name type="scientific">Allacma fusca</name>
    <dbReference type="NCBI Taxonomy" id="39272"/>
    <lineage>
        <taxon>Eukaryota</taxon>
        <taxon>Metazoa</taxon>
        <taxon>Ecdysozoa</taxon>
        <taxon>Arthropoda</taxon>
        <taxon>Hexapoda</taxon>
        <taxon>Collembola</taxon>
        <taxon>Symphypleona</taxon>
        <taxon>Sminthuridae</taxon>
        <taxon>Allacma</taxon>
    </lineage>
</organism>
<proteinExistence type="predicted"/>
<gene>
    <name evidence="1" type="ORF">AFUS01_LOCUS11008</name>
</gene>